<gene>
    <name evidence="3" type="ORF">D7223_04850</name>
</gene>
<reference evidence="3 4" key="1">
    <citation type="journal article" date="2004" name="Syst. Appl. Microbiol.">
        <title>Cryptoendolithic actinomycetes from antarctic sandstone rock samples: Micromonospora endolithica sp. nov. and two isolates related to Micromonospora coerulea Jensen 1932.</title>
        <authorList>
            <person name="Hirsch P."/>
            <person name="Mevs U."/>
            <person name="Kroppenstedt R.M."/>
            <person name="Schumann P."/>
            <person name="Stackebrandt E."/>
        </authorList>
    </citation>
    <scope>NUCLEOTIDE SEQUENCE [LARGE SCALE GENOMIC DNA]</scope>
    <source>
        <strain evidence="3 4">JCM 12677</strain>
    </source>
</reference>
<dbReference type="InterPro" id="IPR029058">
    <property type="entry name" value="AB_hydrolase_fold"/>
</dbReference>
<dbReference type="EMBL" id="RBAK01000001">
    <property type="protein sequence ID" value="RKN51054.1"/>
    <property type="molecule type" value="Genomic_DNA"/>
</dbReference>
<feature type="domain" description="Alpha/beta hydrolase fold-3" evidence="2">
    <location>
        <begin position="86"/>
        <end position="291"/>
    </location>
</feature>
<dbReference type="Proteomes" id="UP000281726">
    <property type="component" value="Unassembled WGS sequence"/>
</dbReference>
<dbReference type="Gene3D" id="3.40.50.1820">
    <property type="entry name" value="alpha/beta hydrolase"/>
    <property type="match status" value="1"/>
</dbReference>
<name>A0A3A9ZSW6_9ACTN</name>
<dbReference type="PANTHER" id="PTHR48081">
    <property type="entry name" value="AB HYDROLASE SUPERFAMILY PROTEIN C4A8.06C"/>
    <property type="match status" value="1"/>
</dbReference>
<dbReference type="PANTHER" id="PTHR48081:SF8">
    <property type="entry name" value="ALPHA_BETA HYDROLASE FOLD-3 DOMAIN-CONTAINING PROTEIN-RELATED"/>
    <property type="match status" value="1"/>
</dbReference>
<dbReference type="Pfam" id="PF07859">
    <property type="entry name" value="Abhydrolase_3"/>
    <property type="match status" value="1"/>
</dbReference>
<dbReference type="InterPro" id="IPR013094">
    <property type="entry name" value="AB_hydrolase_3"/>
</dbReference>
<organism evidence="3 4">
    <name type="scientific">Micromonospora endolithica</name>
    <dbReference type="NCBI Taxonomy" id="230091"/>
    <lineage>
        <taxon>Bacteria</taxon>
        <taxon>Bacillati</taxon>
        <taxon>Actinomycetota</taxon>
        <taxon>Actinomycetes</taxon>
        <taxon>Micromonosporales</taxon>
        <taxon>Micromonosporaceae</taxon>
        <taxon>Micromonospora</taxon>
    </lineage>
</organism>
<evidence type="ECO:0000313" key="3">
    <source>
        <dbReference type="EMBL" id="RKN51054.1"/>
    </source>
</evidence>
<keyword evidence="1 3" id="KW-0378">Hydrolase</keyword>
<sequence length="327" mass="35194">MTANGPLGARLVLRDGLDWEALTDEQVIAAREKTNRLRAARVARVFTGLPDRRARIEEHTLQLPGRRLTLRVHRPKSAGPRLPLILSFHGGSFVMGTAAQNDWINSHLAARCPAVVVSVEYRLAPEHPLPAPVDDGYDTLVRLLDDSGDWGLDPTAVAVLGESAGGTLAALLTLRAREDGPPVRAQVLTYPATDWSETMADYPSIAANAGNPGLSLSQLRAAARWSVPAGLDPRTVSPVRLDDLAGLPPALVVTGALDILDDQGARYVDRLRAGGTDVRLVRYPKALHGFVSMPGLVPAARLARREILAFLRGHLHPAASPARTEQR</sequence>
<dbReference type="GO" id="GO:0016787">
    <property type="term" value="F:hydrolase activity"/>
    <property type="evidence" value="ECO:0007669"/>
    <property type="project" value="UniProtKB-KW"/>
</dbReference>
<comment type="caution">
    <text evidence="3">The sequence shown here is derived from an EMBL/GenBank/DDBJ whole genome shotgun (WGS) entry which is preliminary data.</text>
</comment>
<dbReference type="RefSeq" id="WP_120725153.1">
    <property type="nucleotide sequence ID" value="NZ_RBAK01000001.1"/>
</dbReference>
<keyword evidence="4" id="KW-1185">Reference proteome</keyword>
<dbReference type="OrthoDB" id="3181909at2"/>
<dbReference type="AlphaFoldDB" id="A0A3A9ZSW6"/>
<dbReference type="SUPFAM" id="SSF53474">
    <property type="entry name" value="alpha/beta-Hydrolases"/>
    <property type="match status" value="1"/>
</dbReference>
<evidence type="ECO:0000313" key="4">
    <source>
        <dbReference type="Proteomes" id="UP000281726"/>
    </source>
</evidence>
<proteinExistence type="predicted"/>
<evidence type="ECO:0000256" key="1">
    <source>
        <dbReference type="ARBA" id="ARBA00022801"/>
    </source>
</evidence>
<evidence type="ECO:0000259" key="2">
    <source>
        <dbReference type="Pfam" id="PF07859"/>
    </source>
</evidence>
<protein>
    <submittedName>
        <fullName evidence="3">Alpha/beta hydrolase</fullName>
    </submittedName>
</protein>
<dbReference type="InterPro" id="IPR050300">
    <property type="entry name" value="GDXG_lipolytic_enzyme"/>
</dbReference>
<accession>A0A3A9ZSW6</accession>